<keyword evidence="3" id="KW-1185">Reference proteome</keyword>
<dbReference type="GeneID" id="73469708"/>
<reference evidence="2 3" key="1">
    <citation type="journal article" date="2021" name="DNA Res.">
        <title>Genome analysis of Candida subhashii reveals its hybrid nature and dual mitochondrial genome conformations.</title>
        <authorList>
            <person name="Mixao V."/>
            <person name="Hegedusova E."/>
            <person name="Saus E."/>
            <person name="Pryszcz L.P."/>
            <person name="Cillingova A."/>
            <person name="Nosek J."/>
            <person name="Gabaldon T."/>
        </authorList>
    </citation>
    <scope>NUCLEOTIDE SEQUENCE [LARGE SCALE GENOMIC DNA]</scope>
    <source>
        <strain evidence="2 3">CBS 10753</strain>
    </source>
</reference>
<evidence type="ECO:0000313" key="2">
    <source>
        <dbReference type="EMBL" id="KAG7663569.1"/>
    </source>
</evidence>
<dbReference type="Proteomes" id="UP000694255">
    <property type="component" value="Unassembled WGS sequence"/>
</dbReference>
<dbReference type="AlphaFoldDB" id="A0A8J5QC01"/>
<feature type="region of interest" description="Disordered" evidence="1">
    <location>
        <begin position="1"/>
        <end position="32"/>
    </location>
</feature>
<evidence type="ECO:0000256" key="1">
    <source>
        <dbReference type="SAM" id="MobiDB-lite"/>
    </source>
</evidence>
<gene>
    <name evidence="2" type="ORF">J8A68_002907</name>
</gene>
<sequence>MARKTTSDQTTASTESATPIQTIDNSELQRQREYENSLVTAVGRLESHLF</sequence>
<feature type="non-terminal residue" evidence="2">
    <location>
        <position position="50"/>
    </location>
</feature>
<evidence type="ECO:0000313" key="3">
    <source>
        <dbReference type="Proteomes" id="UP000694255"/>
    </source>
</evidence>
<dbReference type="RefSeq" id="XP_049263801.1">
    <property type="nucleotide sequence ID" value="XM_049406707.1"/>
</dbReference>
<protein>
    <submittedName>
        <fullName evidence="2">Uncharacterized protein</fullName>
    </submittedName>
</protein>
<proteinExistence type="predicted"/>
<feature type="compositionally biased region" description="Polar residues" evidence="1">
    <location>
        <begin position="7"/>
        <end position="26"/>
    </location>
</feature>
<dbReference type="EMBL" id="JAGSYN010000128">
    <property type="protein sequence ID" value="KAG7663569.1"/>
    <property type="molecule type" value="Genomic_DNA"/>
</dbReference>
<organism evidence="2 3">
    <name type="scientific">[Candida] subhashii</name>
    <dbReference type="NCBI Taxonomy" id="561895"/>
    <lineage>
        <taxon>Eukaryota</taxon>
        <taxon>Fungi</taxon>
        <taxon>Dikarya</taxon>
        <taxon>Ascomycota</taxon>
        <taxon>Saccharomycotina</taxon>
        <taxon>Pichiomycetes</taxon>
        <taxon>Debaryomycetaceae</taxon>
        <taxon>Spathaspora</taxon>
    </lineage>
</organism>
<name>A0A8J5QC01_9ASCO</name>
<comment type="caution">
    <text evidence="2">The sequence shown here is derived from an EMBL/GenBank/DDBJ whole genome shotgun (WGS) entry which is preliminary data.</text>
</comment>
<accession>A0A8J5QC01</accession>